<gene>
    <name evidence="2" type="ORF">QWZ16_20685</name>
</gene>
<keyword evidence="3" id="KW-1185">Reference proteome</keyword>
<dbReference type="EMBL" id="JAUFQC010000027">
    <property type="protein sequence ID" value="MDN3612012.1"/>
    <property type="molecule type" value="Genomic_DNA"/>
</dbReference>
<organism evidence="2 3">
    <name type="scientific">Vibrio ostreicida</name>
    <dbReference type="NCBI Taxonomy" id="526588"/>
    <lineage>
        <taxon>Bacteria</taxon>
        <taxon>Pseudomonadati</taxon>
        <taxon>Pseudomonadota</taxon>
        <taxon>Gammaproteobacteria</taxon>
        <taxon>Vibrionales</taxon>
        <taxon>Vibrionaceae</taxon>
        <taxon>Vibrio</taxon>
    </lineage>
</organism>
<reference evidence="3" key="1">
    <citation type="journal article" date="2019" name="Int. J. Syst. Evol. Microbiol.">
        <title>The Global Catalogue of Microorganisms (GCM) 10K type strain sequencing project: providing services to taxonomists for standard genome sequencing and annotation.</title>
        <authorList>
            <consortium name="The Broad Institute Genomics Platform"/>
            <consortium name="The Broad Institute Genome Sequencing Center for Infectious Disease"/>
            <person name="Wu L."/>
            <person name="Ma J."/>
        </authorList>
    </citation>
    <scope>NUCLEOTIDE SEQUENCE [LARGE SCALE GENOMIC DNA]</scope>
    <source>
        <strain evidence="3">CECT 7398</strain>
    </source>
</reference>
<name>A0ABT8BYV8_9VIBR</name>
<accession>A0ABT8BYV8</accession>
<dbReference type="Proteomes" id="UP001238540">
    <property type="component" value="Unassembled WGS sequence"/>
</dbReference>
<dbReference type="RefSeq" id="WP_076589620.1">
    <property type="nucleotide sequence ID" value="NZ_JABEYA020000004.1"/>
</dbReference>
<feature type="compositionally biased region" description="Basic and acidic residues" evidence="1">
    <location>
        <begin position="25"/>
        <end position="34"/>
    </location>
</feature>
<proteinExistence type="predicted"/>
<sequence>MINLFESMVSGKLPLSDNEFEHILNQDGGAESHPDSILTSGDKEQQPPLNVPDTQFKVESGTCFTPHPQGQPVVSNQSIAAFTRVQPKTHVEDMPVGKTALHVRSASDVGLTASYGQTRLTKARLQNVNLPINSQAGQTHQGLSLSVVKEFGRIASRPSHTEISPRSKTGEIGSWMTAHQRGSDMHRSQGISAESARVSYLGPKVANRKLMVSTSVIHKGHDTRYSEQSRGPLALHSLSFKNGVVSPSVVGQPLLAVDALGRLENGRENVERKSAAHSSDSSVMVQAVPSAMALQKLVPVAGMTLSHYELAPEMFWQYPQVNSYRVLFRNKYYLFEFDEHKVTSFLEENYDRS</sequence>
<evidence type="ECO:0000313" key="2">
    <source>
        <dbReference type="EMBL" id="MDN3612012.1"/>
    </source>
</evidence>
<feature type="region of interest" description="Disordered" evidence="1">
    <location>
        <begin position="25"/>
        <end position="49"/>
    </location>
</feature>
<protein>
    <submittedName>
        <fullName evidence="2">Uncharacterized protein</fullName>
    </submittedName>
</protein>
<comment type="caution">
    <text evidence="2">The sequence shown here is derived from an EMBL/GenBank/DDBJ whole genome shotgun (WGS) entry which is preliminary data.</text>
</comment>
<evidence type="ECO:0000256" key="1">
    <source>
        <dbReference type="SAM" id="MobiDB-lite"/>
    </source>
</evidence>
<evidence type="ECO:0000313" key="3">
    <source>
        <dbReference type="Proteomes" id="UP001238540"/>
    </source>
</evidence>